<dbReference type="PANTHER" id="PTHR34071:SF2">
    <property type="entry name" value="FLAVIN-NUCLEOTIDE-BINDING PROTEIN"/>
    <property type="match status" value="1"/>
</dbReference>
<dbReference type="InterPro" id="IPR024747">
    <property type="entry name" value="Pyridox_Oxase-rel"/>
</dbReference>
<dbReference type="RefSeq" id="WP_253447974.1">
    <property type="nucleotide sequence ID" value="NZ_JALJYF010000002.1"/>
</dbReference>
<dbReference type="InterPro" id="IPR012349">
    <property type="entry name" value="Split_barrel_FMN-bd"/>
</dbReference>
<comment type="caution">
    <text evidence="1">The sequence shown here is derived from an EMBL/GenBank/DDBJ whole genome shotgun (WGS) entry which is preliminary data.</text>
</comment>
<dbReference type="Proteomes" id="UP001523550">
    <property type="component" value="Unassembled WGS sequence"/>
</dbReference>
<dbReference type="Gene3D" id="2.30.110.10">
    <property type="entry name" value="Electron Transport, Fmn-binding Protein, Chain A"/>
    <property type="match status" value="1"/>
</dbReference>
<evidence type="ECO:0000313" key="2">
    <source>
        <dbReference type="Proteomes" id="UP001523550"/>
    </source>
</evidence>
<gene>
    <name evidence="1" type="ORF">J2T60_001573</name>
</gene>
<accession>A0ABT1G8B8</accession>
<organism evidence="1 2">
    <name type="scientific">Natronospira proteinivora</name>
    <dbReference type="NCBI Taxonomy" id="1807133"/>
    <lineage>
        <taxon>Bacteria</taxon>
        <taxon>Pseudomonadati</taxon>
        <taxon>Pseudomonadota</taxon>
        <taxon>Gammaproteobacteria</taxon>
        <taxon>Natronospirales</taxon>
        <taxon>Natronospiraceae</taxon>
        <taxon>Natronospira</taxon>
    </lineage>
</organism>
<dbReference type="Pfam" id="PF12900">
    <property type="entry name" value="Pyridox_ox_2"/>
    <property type="match status" value="1"/>
</dbReference>
<protein>
    <submittedName>
        <fullName evidence="1">Nitroimidazol reductase NimA-like FMN-containing flavoprotein (Pyridoxamine 5'-phosphate oxidase superfamily)</fullName>
    </submittedName>
</protein>
<sequence length="228" mass="24944">MTEGHIVQRKRNRGKYDFEAVRGVLDDGIVCHVGFVQDKAPVVIPMLYAREGRDLLLHGSVASRLLRELSTGISVCVTVTHLDGLVLAASVFDHSANYRSAVIFGQARTIEDPAEKARAFDHLVDFMIPGRSQEARPANRKEAAATTVLRLPIETFSVKQRSGPAGSPEPGDPKDVWTGVIPISTQCGPVRAEQNPGKIPYYISSYRLNASRLKEGGQYKASRDGMES</sequence>
<name>A0ABT1G8B8_9GAMM</name>
<proteinExistence type="predicted"/>
<reference evidence="1 2" key="1">
    <citation type="submission" date="2022-03" db="EMBL/GenBank/DDBJ databases">
        <title>Genomic Encyclopedia of Type Strains, Phase III (KMG-III): the genomes of soil and plant-associated and newly described type strains.</title>
        <authorList>
            <person name="Whitman W."/>
        </authorList>
    </citation>
    <scope>NUCLEOTIDE SEQUENCE [LARGE SCALE GENOMIC DNA]</scope>
    <source>
        <strain evidence="1 2">BSker1</strain>
    </source>
</reference>
<dbReference type="PANTHER" id="PTHR34071">
    <property type="entry name" value="5-NITROIMIDAZOLE ANTIBIOTICS RESISTANCE PROTEIN, NIMA-FAMILY-RELATED PROTEIN-RELATED"/>
    <property type="match status" value="1"/>
</dbReference>
<dbReference type="EMBL" id="JALJYF010000002">
    <property type="protein sequence ID" value="MCP1727573.1"/>
    <property type="molecule type" value="Genomic_DNA"/>
</dbReference>
<evidence type="ECO:0000313" key="1">
    <source>
        <dbReference type="EMBL" id="MCP1727573.1"/>
    </source>
</evidence>
<keyword evidence="2" id="KW-1185">Reference proteome</keyword>
<dbReference type="SUPFAM" id="SSF50475">
    <property type="entry name" value="FMN-binding split barrel"/>
    <property type="match status" value="1"/>
</dbReference>